<evidence type="ECO:0000313" key="6">
    <source>
        <dbReference type="EMBL" id="RPJ66960.1"/>
    </source>
</evidence>
<dbReference type="CDD" id="cd00801">
    <property type="entry name" value="INT_P4_C"/>
    <property type="match status" value="1"/>
</dbReference>
<dbReference type="PROSITE" id="PS51898">
    <property type="entry name" value="TYR_RECOMBINASE"/>
    <property type="match status" value="1"/>
</dbReference>
<evidence type="ECO:0000256" key="2">
    <source>
        <dbReference type="ARBA" id="ARBA00022908"/>
    </source>
</evidence>
<keyword evidence="2" id="KW-0229">DNA integration</keyword>
<evidence type="ECO:0000256" key="4">
    <source>
        <dbReference type="ARBA" id="ARBA00023172"/>
    </source>
</evidence>
<dbReference type="PANTHER" id="PTHR30629:SF2">
    <property type="entry name" value="PROPHAGE INTEGRASE INTS-RELATED"/>
    <property type="match status" value="1"/>
</dbReference>
<dbReference type="GO" id="GO:0015074">
    <property type="term" value="P:DNA integration"/>
    <property type="evidence" value="ECO:0007669"/>
    <property type="project" value="UniProtKB-KW"/>
</dbReference>
<evidence type="ECO:0000256" key="3">
    <source>
        <dbReference type="ARBA" id="ARBA00023125"/>
    </source>
</evidence>
<dbReference type="InterPro" id="IPR050808">
    <property type="entry name" value="Phage_Integrase"/>
</dbReference>
<dbReference type="GO" id="GO:0006310">
    <property type="term" value="P:DNA recombination"/>
    <property type="evidence" value="ECO:0007669"/>
    <property type="project" value="UniProtKB-KW"/>
</dbReference>
<dbReference type="InterPro" id="IPR002104">
    <property type="entry name" value="Integrase_catalytic"/>
</dbReference>
<dbReference type="AlphaFoldDB" id="A0A3N5Y1E4"/>
<dbReference type="InterPro" id="IPR013762">
    <property type="entry name" value="Integrase-like_cat_sf"/>
</dbReference>
<protein>
    <submittedName>
        <fullName evidence="6">Site-specific integrase</fullName>
    </submittedName>
</protein>
<gene>
    <name evidence="6" type="ORF">DRW07_05295</name>
</gene>
<dbReference type="Proteomes" id="UP000275281">
    <property type="component" value="Unassembled WGS sequence"/>
</dbReference>
<accession>A0A3N5Y1E4</accession>
<organism evidence="6 7">
    <name type="scientific">Alteromonas sediminis</name>
    <dbReference type="NCBI Taxonomy" id="2259342"/>
    <lineage>
        <taxon>Bacteria</taxon>
        <taxon>Pseudomonadati</taxon>
        <taxon>Pseudomonadota</taxon>
        <taxon>Gammaproteobacteria</taxon>
        <taxon>Alteromonadales</taxon>
        <taxon>Alteromonadaceae</taxon>
        <taxon>Alteromonas/Salinimonas group</taxon>
        <taxon>Alteromonas</taxon>
    </lineage>
</organism>
<dbReference type="Pfam" id="PF13356">
    <property type="entry name" value="Arm-DNA-bind_3"/>
    <property type="match status" value="1"/>
</dbReference>
<dbReference type="InterPro" id="IPR010998">
    <property type="entry name" value="Integrase_recombinase_N"/>
</dbReference>
<evidence type="ECO:0000313" key="7">
    <source>
        <dbReference type="Proteomes" id="UP000275281"/>
    </source>
</evidence>
<evidence type="ECO:0000256" key="1">
    <source>
        <dbReference type="ARBA" id="ARBA00008857"/>
    </source>
</evidence>
<keyword evidence="4" id="KW-0233">DNA recombination</keyword>
<dbReference type="InterPro" id="IPR011010">
    <property type="entry name" value="DNA_brk_join_enz"/>
</dbReference>
<feature type="domain" description="Tyr recombinase" evidence="5">
    <location>
        <begin position="225"/>
        <end position="413"/>
    </location>
</feature>
<dbReference type="Gene3D" id="1.10.150.130">
    <property type="match status" value="1"/>
</dbReference>
<dbReference type="SUPFAM" id="SSF56349">
    <property type="entry name" value="DNA breaking-rejoining enzymes"/>
    <property type="match status" value="1"/>
</dbReference>
<sequence length="432" mass="49251">MPSLNLKITDKRILEAPPEINRISDTEIKGFHVRFGRIKIDGTRKSTYYFYYKLGGRAGKEANFKIAHTDVLKSDEARKQAKALAGVVALGKDPQEIKNQEYKARLEEKGKEKVSNLISEFVEQYIKPKRKRPDEAIRVFDKDVLPKIGNVPLDEIDSRQIVTQVLDPIKRRAQTKEKPDAGGVQANKTLSLLKQAFDFGISRGLVNTNPLISIKKINVGGEEKPKDRYLSLDEIKLLLNNLEKTDISFQIKTVIKILLLSGCRVGEVTLAEWSHIDFNSEVWRFPPENVKGRKNSNKGHELPLTKTLINLLRIVQKRYEGLGSEFVFPCLTGANKGQKQMDKRSVARAINRHSKVLEIEKFTPHDFRRTIQTHMASMGIELTVIEKILNHELQGMMRVYNKYDYMKERKVALSDWSNKVSSAIGGKVEQTL</sequence>
<comment type="similarity">
    <text evidence="1">Belongs to the 'phage' integrase family.</text>
</comment>
<keyword evidence="7" id="KW-1185">Reference proteome</keyword>
<dbReference type="Pfam" id="PF00589">
    <property type="entry name" value="Phage_integrase"/>
    <property type="match status" value="1"/>
</dbReference>
<dbReference type="InterPro" id="IPR025166">
    <property type="entry name" value="Integrase_DNA_bind_dom"/>
</dbReference>
<dbReference type="EMBL" id="RPOK01000002">
    <property type="protein sequence ID" value="RPJ66960.1"/>
    <property type="molecule type" value="Genomic_DNA"/>
</dbReference>
<dbReference type="OrthoDB" id="9795573at2"/>
<proteinExistence type="inferred from homology"/>
<dbReference type="InterPro" id="IPR038488">
    <property type="entry name" value="Integrase_DNA-bd_sf"/>
</dbReference>
<dbReference type="RefSeq" id="WP_124026866.1">
    <property type="nucleotide sequence ID" value="NZ_JBHRSN010000015.1"/>
</dbReference>
<dbReference type="GO" id="GO:0003677">
    <property type="term" value="F:DNA binding"/>
    <property type="evidence" value="ECO:0007669"/>
    <property type="project" value="UniProtKB-KW"/>
</dbReference>
<reference evidence="6 7" key="1">
    <citation type="submission" date="2018-11" db="EMBL/GenBank/DDBJ databases">
        <authorList>
            <person name="Ye M.-Q."/>
            <person name="Du Z.-J."/>
        </authorList>
    </citation>
    <scope>NUCLEOTIDE SEQUENCE [LARGE SCALE GENOMIC DNA]</scope>
    <source>
        <strain evidence="6 7">U0105</strain>
    </source>
</reference>
<dbReference type="Gene3D" id="1.10.443.10">
    <property type="entry name" value="Intergrase catalytic core"/>
    <property type="match status" value="1"/>
</dbReference>
<keyword evidence="3" id="KW-0238">DNA-binding</keyword>
<evidence type="ECO:0000259" key="5">
    <source>
        <dbReference type="PROSITE" id="PS51898"/>
    </source>
</evidence>
<name>A0A3N5Y1E4_9ALTE</name>
<comment type="caution">
    <text evidence="6">The sequence shown here is derived from an EMBL/GenBank/DDBJ whole genome shotgun (WGS) entry which is preliminary data.</text>
</comment>
<dbReference type="Gene3D" id="3.30.160.390">
    <property type="entry name" value="Integrase, DNA-binding domain"/>
    <property type="match status" value="1"/>
</dbReference>
<dbReference type="PANTHER" id="PTHR30629">
    <property type="entry name" value="PROPHAGE INTEGRASE"/>
    <property type="match status" value="1"/>
</dbReference>